<accession>A0AAN5ALA9</accession>
<evidence type="ECO:0000313" key="2">
    <source>
        <dbReference type="EMBL" id="GJM62652.1"/>
    </source>
</evidence>
<evidence type="ECO:0000313" key="3">
    <source>
        <dbReference type="Proteomes" id="UP001310022"/>
    </source>
</evidence>
<organism evidence="2 3">
    <name type="scientific">Persicobacter diffluens</name>
    <dbReference type="NCBI Taxonomy" id="981"/>
    <lineage>
        <taxon>Bacteria</taxon>
        <taxon>Pseudomonadati</taxon>
        <taxon>Bacteroidota</taxon>
        <taxon>Cytophagia</taxon>
        <taxon>Cytophagales</taxon>
        <taxon>Persicobacteraceae</taxon>
        <taxon>Persicobacter</taxon>
    </lineage>
</organism>
<feature type="domain" description="DUF6985" evidence="1">
    <location>
        <begin position="105"/>
        <end position="253"/>
    </location>
</feature>
<gene>
    <name evidence="2" type="ORF">PEDI_32040</name>
</gene>
<dbReference type="InterPro" id="IPR054254">
    <property type="entry name" value="DUF6985"/>
</dbReference>
<dbReference type="RefSeq" id="WP_338237902.1">
    <property type="nucleotide sequence ID" value="NZ_BQKE01000002.1"/>
</dbReference>
<name>A0AAN5ALA9_9BACT</name>
<dbReference type="Pfam" id="PF22481">
    <property type="entry name" value="DUF6985"/>
    <property type="match status" value="1"/>
</dbReference>
<proteinExistence type="predicted"/>
<reference evidence="2 3" key="1">
    <citation type="submission" date="2021-12" db="EMBL/GenBank/DDBJ databases">
        <title>Genome sequencing of bacteria with rrn-lacking chromosome and rrn-plasmid.</title>
        <authorList>
            <person name="Anda M."/>
            <person name="Iwasaki W."/>
        </authorList>
    </citation>
    <scope>NUCLEOTIDE SEQUENCE [LARGE SCALE GENOMIC DNA]</scope>
    <source>
        <strain evidence="2 3">NBRC 15940</strain>
    </source>
</reference>
<keyword evidence="3" id="KW-1185">Reference proteome</keyword>
<dbReference type="EMBL" id="BQKE01000002">
    <property type="protein sequence ID" value="GJM62652.1"/>
    <property type="molecule type" value="Genomic_DNA"/>
</dbReference>
<comment type="caution">
    <text evidence="2">The sequence shown here is derived from an EMBL/GenBank/DDBJ whole genome shotgun (WGS) entry which is preliminary data.</text>
</comment>
<dbReference type="AlphaFoldDB" id="A0AAN5ALA9"/>
<protein>
    <recommendedName>
        <fullName evidence="1">DUF6985 domain-containing protein</fullName>
    </recommendedName>
</protein>
<sequence length="286" mass="34380">MRYFKRKWNETRGDQFDDWGTSLYFLETDDSGLPSRQIEKYDNGIVLKYDSDNAEDVYGGLGDQELDLEEFIEFEISKTDFEKEWKSKVKQFVVSKSIGVLFQDDQFEDWWEAEPREIPFFDNKKIKITFMDLVSTDDTEFIEEADQALEQFLSKTEIDRKGLSDLTFKHCIDFLNAVDYGDEDGKLRQIKDKDDIWNYVYPKDIFVSRRDRRDENIYINLTCECEWEKEHGLQLVFRQGRRLTRISEQDGHLTESDAYDKPDKEDKLLNAYIKEFDKKPWWKRRK</sequence>
<evidence type="ECO:0000259" key="1">
    <source>
        <dbReference type="Pfam" id="PF22481"/>
    </source>
</evidence>
<dbReference type="Proteomes" id="UP001310022">
    <property type="component" value="Unassembled WGS sequence"/>
</dbReference>